<reference evidence="7 8" key="3">
    <citation type="journal article" name="Genome Announc.">
        <title>Improved Draft Genome Sequence of Clostridium pasteurianum Strain ATCC 6013 (DSM 525) Using a Hybrid Next-Generation Sequencing Approach.</title>
        <authorList>
            <person name="Pyne M.E."/>
            <person name="Utturkar S."/>
            <person name="Brown S.D."/>
            <person name="Moo-Young M."/>
            <person name="Chung D.A."/>
            <person name="Chou C.P."/>
        </authorList>
    </citation>
    <scope>NUCLEOTIDE SEQUENCE [LARGE SCALE GENOMIC DNA]</scope>
    <source>
        <strain evidence="7 8">ATCC 6013</strain>
    </source>
</reference>
<evidence type="ECO:0000256" key="3">
    <source>
        <dbReference type="ARBA" id="ARBA00022806"/>
    </source>
</evidence>
<keyword evidence="2" id="KW-0378">Hydrolase</keyword>
<protein>
    <submittedName>
        <fullName evidence="7">NERD domain protein</fullName>
    </submittedName>
</protein>
<keyword evidence="3" id="KW-0347">Helicase</keyword>
<feature type="domain" description="NERD" evidence="5">
    <location>
        <begin position="14"/>
        <end position="124"/>
    </location>
</feature>
<dbReference type="eggNOG" id="COG0210">
    <property type="taxonomic scope" value="Bacteria"/>
</dbReference>
<dbReference type="InterPro" id="IPR011528">
    <property type="entry name" value="NERD"/>
</dbReference>
<dbReference type="PANTHER" id="PTHR11070:SF2">
    <property type="entry name" value="ATP-DEPENDENT DNA HELICASE SRS2"/>
    <property type="match status" value="1"/>
</dbReference>
<dbReference type="KEGG" id="cpae:CPAST_c30980"/>
<keyword evidence="9" id="KW-1185">Reference proteome</keyword>
<dbReference type="GO" id="GO:0003677">
    <property type="term" value="F:DNA binding"/>
    <property type="evidence" value="ECO:0007669"/>
    <property type="project" value="InterPro"/>
</dbReference>
<dbReference type="InterPro" id="IPR014017">
    <property type="entry name" value="DNA_helicase_UvrD-like_C"/>
</dbReference>
<dbReference type="GeneID" id="93075208"/>
<accession>A0A0H3J6S7</accession>
<name>A0A0H3J6S7_CLOPA</name>
<keyword evidence="4" id="KW-0067">ATP-binding</keyword>
<dbReference type="EMBL" id="CP009268">
    <property type="protein sequence ID" value="AJA53152.1"/>
    <property type="molecule type" value="Genomic_DNA"/>
</dbReference>
<dbReference type="Proteomes" id="UP000030905">
    <property type="component" value="Chromosome"/>
</dbReference>
<dbReference type="PATRIC" id="fig|1262449.3.peg.2367"/>
<evidence type="ECO:0000313" key="6">
    <source>
        <dbReference type="EMBL" id="AJA53152.1"/>
    </source>
</evidence>
<dbReference type="Pfam" id="PF13361">
    <property type="entry name" value="UvrD_C"/>
    <property type="match status" value="2"/>
</dbReference>
<dbReference type="Pfam" id="PF08378">
    <property type="entry name" value="NERD"/>
    <property type="match status" value="1"/>
</dbReference>
<reference evidence="7" key="2">
    <citation type="submission" date="2015-10" db="EMBL/GenBank/DDBJ databases">
        <title>Improved Draft Genome Sequence of Clostridium pasteurianum Strain ATCC 6013 (DSM 525) Using a Hybrid Next-Generation Sequencing Approach.</title>
        <authorList>
            <person name="Pyne M.E."/>
            <person name="Utturkar S.M."/>
            <person name="Brown S.D."/>
            <person name="Moo-Young M."/>
            <person name="Chung D.A."/>
            <person name="Chou P.C."/>
        </authorList>
    </citation>
    <scope>NUCLEOTIDE SEQUENCE</scope>
    <source>
        <strain evidence="7">ATCC 6013</strain>
    </source>
</reference>
<dbReference type="Gene3D" id="3.40.50.300">
    <property type="entry name" value="P-loop containing nucleotide triphosphate hydrolases"/>
    <property type="match status" value="2"/>
</dbReference>
<dbReference type="PROSITE" id="PS50965">
    <property type="entry name" value="NERD"/>
    <property type="match status" value="1"/>
</dbReference>
<dbReference type="Proteomes" id="UP000028042">
    <property type="component" value="Unassembled WGS sequence"/>
</dbReference>
<gene>
    <name evidence="6" type="ORF">CLPA_c30980</name>
    <name evidence="7" type="ORF">CP6013_00087</name>
</gene>
<evidence type="ECO:0000256" key="1">
    <source>
        <dbReference type="ARBA" id="ARBA00022741"/>
    </source>
</evidence>
<evidence type="ECO:0000256" key="4">
    <source>
        <dbReference type="ARBA" id="ARBA00022840"/>
    </source>
</evidence>
<dbReference type="GO" id="GO:0016787">
    <property type="term" value="F:hydrolase activity"/>
    <property type="evidence" value="ECO:0007669"/>
    <property type="project" value="UniProtKB-KW"/>
</dbReference>
<dbReference type="Pfam" id="PF13245">
    <property type="entry name" value="AAA_19"/>
    <property type="match status" value="1"/>
</dbReference>
<dbReference type="GO" id="GO:0005524">
    <property type="term" value="F:ATP binding"/>
    <property type="evidence" value="ECO:0007669"/>
    <property type="project" value="UniProtKB-KW"/>
</dbReference>
<dbReference type="InterPro" id="IPR000212">
    <property type="entry name" value="DNA_helicase_UvrD/REP"/>
</dbReference>
<keyword evidence="1" id="KW-0547">Nucleotide-binding</keyword>
<dbReference type="GO" id="GO:0043138">
    <property type="term" value="F:3'-5' DNA helicase activity"/>
    <property type="evidence" value="ECO:0007669"/>
    <property type="project" value="TreeGrafter"/>
</dbReference>
<sequence length="634" mass="72473">MAKIIPESISSLETATAGEKRVFKILQNNLPEDYIVWYDIRVNERYPDFIVLGPDLGIVVLEVKDWSLNYIESGNSNTYTLSTLGTKANPLRQAREYILNIVNELKKDKALLQTGVYKNNLSFTFGYGVVFTKISRKSFLDSPFANTIDDKAVIYQDDLKELEENISGEKLIDILQNMIPAKFKFSRISEASMDRIRGNLFKEVKLSTDNDAIFKVMNLNQETYAKSLGYGHRVIRGVAGSGKTVILICRARYLADIHKDWHILVLCYNKTLASFLRNSIIENNIQNVEVSHFHGWINDVFKSLGLKSGIYKDKDINENIAKISQDMLGNIKKYDAIFIDEGQDLEKEWLEFIVKTLRNPEHSHLMLASDGAQNLYNRNYTLKSVGIKAAGRTTIMRENYRNTKEILDFAYTFLTDGMFQEKLDEEDNNFTIKPDTSLRRGDYPELISCNDFQDEANKIVEEIIGLKQSGVDYSEICVAYVHKSCKGTNYLEILESTFSSKNIPYFIMSKSGNTKSKFRMDMGKVNISTIHSVKGLDFKYVYICGINNRLLDSINESKKLLYVGMTRARDVLKVTYSENNVIIEDLLKAQINSNREYKNAYKVEDMVAAAKEEIAKEEKSEGGFMGRVRKLFGM</sequence>
<dbReference type="SUPFAM" id="SSF52540">
    <property type="entry name" value="P-loop containing nucleoside triphosphate hydrolases"/>
    <property type="match status" value="1"/>
</dbReference>
<dbReference type="InterPro" id="IPR027417">
    <property type="entry name" value="P-loop_NTPase"/>
</dbReference>
<organism evidence="6 9">
    <name type="scientific">Clostridium pasteurianum DSM 525 = ATCC 6013</name>
    <dbReference type="NCBI Taxonomy" id="1262449"/>
    <lineage>
        <taxon>Bacteria</taxon>
        <taxon>Bacillati</taxon>
        <taxon>Bacillota</taxon>
        <taxon>Clostridia</taxon>
        <taxon>Eubacteriales</taxon>
        <taxon>Clostridiaceae</taxon>
        <taxon>Clostridium</taxon>
    </lineage>
</organism>
<evidence type="ECO:0000313" key="9">
    <source>
        <dbReference type="Proteomes" id="UP000030905"/>
    </source>
</evidence>
<evidence type="ECO:0000313" key="7">
    <source>
        <dbReference type="EMBL" id="KRU10840.1"/>
    </source>
</evidence>
<dbReference type="EMBL" id="JPGY02000001">
    <property type="protein sequence ID" value="KRU10840.1"/>
    <property type="molecule type" value="Genomic_DNA"/>
</dbReference>
<reference evidence="6 9" key="1">
    <citation type="journal article" date="2015" name="Genome Announc.">
        <title>Complete Genome Sequence of the Nitrogen-Fixing and Solvent-Producing Clostridium pasteurianum DSM 525.</title>
        <authorList>
            <person name="Poehlein A."/>
            <person name="Grosse-Honebrink A."/>
            <person name="Zhang Y."/>
            <person name="Minton N.P."/>
            <person name="Daniel R."/>
        </authorList>
    </citation>
    <scope>NUCLEOTIDE SEQUENCE [LARGE SCALE GENOMIC DNA]</scope>
    <source>
        <strain evidence="6">DSM 525</strain>
        <strain evidence="9">DSM 525 / ATCC 6013</strain>
    </source>
</reference>
<evidence type="ECO:0000256" key="2">
    <source>
        <dbReference type="ARBA" id="ARBA00022801"/>
    </source>
</evidence>
<dbReference type="RefSeq" id="WP_003445509.1">
    <property type="nucleotide sequence ID" value="NZ_ANZB01000007.1"/>
</dbReference>
<dbReference type="AlphaFoldDB" id="A0A0H3J6S7"/>
<dbReference type="PANTHER" id="PTHR11070">
    <property type="entry name" value="UVRD / RECB / PCRA DNA HELICASE FAMILY MEMBER"/>
    <property type="match status" value="1"/>
</dbReference>
<evidence type="ECO:0000259" key="5">
    <source>
        <dbReference type="PROSITE" id="PS50965"/>
    </source>
</evidence>
<evidence type="ECO:0000313" key="8">
    <source>
        <dbReference type="Proteomes" id="UP000028042"/>
    </source>
</evidence>
<dbReference type="GO" id="GO:0000725">
    <property type="term" value="P:recombinational repair"/>
    <property type="evidence" value="ECO:0007669"/>
    <property type="project" value="TreeGrafter"/>
</dbReference>
<dbReference type="KEGG" id="cpat:CLPA_c30980"/>
<proteinExistence type="predicted"/>